<dbReference type="PANTHER" id="PTHR30419:SF8">
    <property type="entry name" value="NITROGEN ASSIMILATION TRANSCRIPTIONAL ACTIVATOR-RELATED"/>
    <property type="match status" value="1"/>
</dbReference>
<evidence type="ECO:0000259" key="5">
    <source>
        <dbReference type="PROSITE" id="PS50931"/>
    </source>
</evidence>
<evidence type="ECO:0000256" key="4">
    <source>
        <dbReference type="ARBA" id="ARBA00023163"/>
    </source>
</evidence>
<dbReference type="GO" id="GO:0003700">
    <property type="term" value="F:DNA-binding transcription factor activity"/>
    <property type="evidence" value="ECO:0007669"/>
    <property type="project" value="InterPro"/>
</dbReference>
<reference evidence="7" key="1">
    <citation type="submission" date="2015-03" db="EMBL/GenBank/DDBJ databases">
        <authorList>
            <person name="Urmite Genomes"/>
        </authorList>
    </citation>
    <scope>NUCLEOTIDE SEQUENCE [LARGE SCALE GENOMIC DNA]</scope>
    <source>
        <strain evidence="7">FF10</strain>
    </source>
</reference>
<dbReference type="STRING" id="1608583.BN1356_01162"/>
<dbReference type="GO" id="GO:0005829">
    <property type="term" value="C:cytosol"/>
    <property type="evidence" value="ECO:0007669"/>
    <property type="project" value="TreeGrafter"/>
</dbReference>
<dbReference type="InterPro" id="IPR036388">
    <property type="entry name" value="WH-like_DNA-bd_sf"/>
</dbReference>
<dbReference type="EMBL" id="CTEN01000002">
    <property type="protein sequence ID" value="CQR24808.1"/>
    <property type="molecule type" value="Genomic_DNA"/>
</dbReference>
<keyword evidence="3" id="KW-0238">DNA-binding</keyword>
<dbReference type="Proteomes" id="UP000198604">
    <property type="component" value="Unassembled WGS sequence"/>
</dbReference>
<evidence type="ECO:0000313" key="7">
    <source>
        <dbReference type="Proteomes" id="UP000198604"/>
    </source>
</evidence>
<accession>A0A0E3WF38</accession>
<feature type="domain" description="HTH lysR-type" evidence="5">
    <location>
        <begin position="1"/>
        <end position="58"/>
    </location>
</feature>
<protein>
    <submittedName>
        <fullName evidence="6">LysR family transcriptional regulator</fullName>
    </submittedName>
</protein>
<evidence type="ECO:0000256" key="1">
    <source>
        <dbReference type="ARBA" id="ARBA00009437"/>
    </source>
</evidence>
<dbReference type="Pfam" id="PF00126">
    <property type="entry name" value="HTH_1"/>
    <property type="match status" value="1"/>
</dbReference>
<dbReference type="PRINTS" id="PR00039">
    <property type="entry name" value="HTHLYSR"/>
</dbReference>
<dbReference type="PROSITE" id="PS50931">
    <property type="entry name" value="HTH_LYSR"/>
    <property type="match status" value="1"/>
</dbReference>
<dbReference type="RefSeq" id="WP_093650416.1">
    <property type="nucleotide sequence ID" value="NZ_CTEN01000002.1"/>
</dbReference>
<dbReference type="FunFam" id="1.10.10.10:FF:000001">
    <property type="entry name" value="LysR family transcriptional regulator"/>
    <property type="match status" value="1"/>
</dbReference>
<keyword evidence="7" id="KW-1185">Reference proteome</keyword>
<dbReference type="Gene3D" id="1.10.10.10">
    <property type="entry name" value="Winged helix-like DNA-binding domain superfamily/Winged helix DNA-binding domain"/>
    <property type="match status" value="1"/>
</dbReference>
<dbReference type="Gene3D" id="3.40.190.290">
    <property type="match status" value="1"/>
</dbReference>
<evidence type="ECO:0000313" key="6">
    <source>
        <dbReference type="EMBL" id="CQR24808.1"/>
    </source>
</evidence>
<dbReference type="InterPro" id="IPR000847">
    <property type="entry name" value="LysR_HTH_N"/>
</dbReference>
<comment type="similarity">
    <text evidence="1">Belongs to the LysR transcriptional regulatory family.</text>
</comment>
<proteinExistence type="inferred from homology"/>
<evidence type="ECO:0000256" key="2">
    <source>
        <dbReference type="ARBA" id="ARBA00023015"/>
    </source>
</evidence>
<keyword evidence="2" id="KW-0805">Transcription regulation</keyword>
<dbReference type="InterPro" id="IPR036390">
    <property type="entry name" value="WH_DNA-bd_sf"/>
</dbReference>
<dbReference type="AlphaFoldDB" id="A0A0E3WF38"/>
<dbReference type="GO" id="GO:0003677">
    <property type="term" value="F:DNA binding"/>
    <property type="evidence" value="ECO:0007669"/>
    <property type="project" value="UniProtKB-KW"/>
</dbReference>
<evidence type="ECO:0000256" key="3">
    <source>
        <dbReference type="ARBA" id="ARBA00023125"/>
    </source>
</evidence>
<name>A0A0E3WF38_9STRE</name>
<dbReference type="InterPro" id="IPR005119">
    <property type="entry name" value="LysR_subst-bd"/>
</dbReference>
<dbReference type="CDD" id="cd05466">
    <property type="entry name" value="PBP2_LTTR_substrate"/>
    <property type="match status" value="1"/>
</dbReference>
<dbReference type="OrthoDB" id="9803735at2"/>
<dbReference type="Pfam" id="PF03466">
    <property type="entry name" value="LysR_substrate"/>
    <property type="match status" value="1"/>
</dbReference>
<dbReference type="InterPro" id="IPR050950">
    <property type="entry name" value="HTH-type_LysR_regulators"/>
</dbReference>
<gene>
    <name evidence="6" type="ORF">BN1356_01162</name>
</gene>
<sequence length="294" mass="33107">MDIKQLNYFINLIDHGSFSNAAKSLFITQPSLSQALKKMEQELGVRLYSQTITGIVPTCAGQYLYDHGRPLVDDFEKLVANVQNLEKPDKTVIRLGIPTLFAMQYMTIFSEYLLRHPNVDLTLVQGGSRELQEKLVGGDLDLGIISYPIHLPNISILPLERGNKGYHACVVAHQSNPISQAKNLTFDDIRHQKFSSLTPNYILGALLHERAKELGFSPDIVYSDDNWVVLLSSLKTFQSICILASEQEAYSNDEELVWIPLIDKKSFHPIGIATSDKRDYSQELLDLIEAIKES</sequence>
<dbReference type="SUPFAM" id="SSF53850">
    <property type="entry name" value="Periplasmic binding protein-like II"/>
    <property type="match status" value="1"/>
</dbReference>
<organism evidence="6 7">
    <name type="scientific">Streptococcus varani</name>
    <dbReference type="NCBI Taxonomy" id="1608583"/>
    <lineage>
        <taxon>Bacteria</taxon>
        <taxon>Bacillati</taxon>
        <taxon>Bacillota</taxon>
        <taxon>Bacilli</taxon>
        <taxon>Lactobacillales</taxon>
        <taxon>Streptococcaceae</taxon>
        <taxon>Streptococcus</taxon>
    </lineage>
</organism>
<keyword evidence="4" id="KW-0804">Transcription</keyword>
<dbReference type="SUPFAM" id="SSF46785">
    <property type="entry name" value="Winged helix' DNA-binding domain"/>
    <property type="match status" value="1"/>
</dbReference>
<dbReference type="PANTHER" id="PTHR30419">
    <property type="entry name" value="HTH-TYPE TRANSCRIPTIONAL REGULATOR YBHD"/>
    <property type="match status" value="1"/>
</dbReference>